<proteinExistence type="inferred from homology"/>
<keyword evidence="6 13" id="KW-0808">Transferase</keyword>
<keyword evidence="9" id="KW-0067">ATP-binding</keyword>
<evidence type="ECO:0000256" key="7">
    <source>
        <dbReference type="ARBA" id="ARBA00022741"/>
    </source>
</evidence>
<dbReference type="Gene3D" id="3.30.2130.10">
    <property type="entry name" value="VC0802-like"/>
    <property type="match status" value="1"/>
</dbReference>
<dbReference type="PRINTS" id="PR00474">
    <property type="entry name" value="GLU5KINASE"/>
</dbReference>
<dbReference type="PROSITE" id="PS00324">
    <property type="entry name" value="ASPARTOKINASE"/>
    <property type="match status" value="1"/>
</dbReference>
<dbReference type="CDD" id="cd04923">
    <property type="entry name" value="ACT_AK-LysC-DapG-like_2"/>
    <property type="match status" value="1"/>
</dbReference>
<dbReference type="PANTHER" id="PTHR21499:SF3">
    <property type="entry name" value="ASPARTOKINASE"/>
    <property type="match status" value="1"/>
</dbReference>
<dbReference type="EMBL" id="OY288114">
    <property type="protein sequence ID" value="CAJ0862190.1"/>
    <property type="molecule type" value="Genomic_DNA"/>
</dbReference>
<comment type="similarity">
    <text evidence="3">Belongs to the aspartokinase family.</text>
</comment>
<evidence type="ECO:0000256" key="11">
    <source>
        <dbReference type="ARBA" id="ARBA00047872"/>
    </source>
</evidence>
<dbReference type="InterPro" id="IPR005260">
    <property type="entry name" value="Asp_kin_monofn"/>
</dbReference>
<evidence type="ECO:0000256" key="3">
    <source>
        <dbReference type="ARBA" id="ARBA00010122"/>
    </source>
</evidence>
<dbReference type="Pfam" id="PF00696">
    <property type="entry name" value="AA_kinase"/>
    <property type="match status" value="1"/>
</dbReference>
<evidence type="ECO:0000256" key="9">
    <source>
        <dbReference type="ARBA" id="ARBA00022840"/>
    </source>
</evidence>
<dbReference type="Pfam" id="PF22468">
    <property type="entry name" value="ACT_9"/>
    <property type="match status" value="1"/>
</dbReference>
<dbReference type="PIRSF" id="PIRSF000726">
    <property type="entry name" value="Asp_kin"/>
    <property type="match status" value="1"/>
</dbReference>
<dbReference type="InterPro" id="IPR001341">
    <property type="entry name" value="Asp_kinase"/>
</dbReference>
<dbReference type="NCBIfam" id="TIGR00657">
    <property type="entry name" value="asp_kinases"/>
    <property type="match status" value="1"/>
</dbReference>
<accession>A0AA48LYK1</accession>
<evidence type="ECO:0000256" key="6">
    <source>
        <dbReference type="ARBA" id="ARBA00022679"/>
    </source>
</evidence>
<evidence type="ECO:0000256" key="2">
    <source>
        <dbReference type="ARBA" id="ARBA00005139"/>
    </source>
</evidence>
<dbReference type="InterPro" id="IPR001048">
    <property type="entry name" value="Asp/Glu/Uridylate_kinase"/>
</dbReference>
<dbReference type="NCBIfam" id="TIGR00656">
    <property type="entry name" value="asp_kin_monofn"/>
    <property type="match status" value="1"/>
</dbReference>
<dbReference type="Pfam" id="PF01842">
    <property type="entry name" value="ACT"/>
    <property type="match status" value="1"/>
</dbReference>
<feature type="domain" description="ACT" evidence="12">
    <location>
        <begin position="269"/>
        <end position="343"/>
    </location>
</feature>
<dbReference type="InterPro" id="IPR036393">
    <property type="entry name" value="AceGlu_kinase-like_sf"/>
</dbReference>
<dbReference type="CDD" id="cd04913">
    <property type="entry name" value="ACT_AKii-LysC-BS-like_1"/>
    <property type="match status" value="1"/>
</dbReference>
<dbReference type="CDD" id="cd04261">
    <property type="entry name" value="AAK_AKii-LysC-BS"/>
    <property type="match status" value="1"/>
</dbReference>
<dbReference type="GO" id="GO:0004072">
    <property type="term" value="F:aspartate kinase activity"/>
    <property type="evidence" value="ECO:0007669"/>
    <property type="project" value="UniProtKB-EC"/>
</dbReference>
<dbReference type="InterPro" id="IPR002912">
    <property type="entry name" value="ACT_dom"/>
</dbReference>
<dbReference type="GO" id="GO:0009089">
    <property type="term" value="P:lysine biosynthetic process via diaminopimelate"/>
    <property type="evidence" value="ECO:0007669"/>
    <property type="project" value="InterPro"/>
</dbReference>
<sequence length="410" mass="43615">MSRLVMKFGGTSVANVERIRNVARHVKREVDAGREVAVVVSAMSGKTNELVAWCKEAAPLYDQKEYDAVVASGEQVTAGLLAIALQEIGVPARSWLGWQAPICTNDTHGSARIESIDGAGIIEGFSRGEVAVVAGFQGVHKESGRITTLGRGGSDTSAVALAAAIRADRCDIYTDVDGVYTTDPRVVPKARRMDRVAFEEMLEMASLGAKVLQVRSVEVAMVHGVQTYVRSSFDDPANPGEGTLICNEEDIVEAQVVTGIAFSRDEAQITLRSVADKPGVAAAVFMPLAEAGINVDMIVQVVSEDGMTDMTFTVGSADYERAYSLLEKIRDDIGFAGIAGAKDVAKVSAIGIGMRSHAGVAARAFRALSERGVNIRAITTSEIKFSVLIDEAYTELAVRTLHSLYGLDAA</sequence>
<gene>
    <name evidence="13" type="primary">lysC</name>
    <name evidence="13" type="ORF">AMST5_01467</name>
</gene>
<dbReference type="SUPFAM" id="SSF53633">
    <property type="entry name" value="Carbamate kinase-like"/>
    <property type="match status" value="1"/>
</dbReference>
<evidence type="ECO:0000256" key="4">
    <source>
        <dbReference type="ARBA" id="ARBA00013059"/>
    </source>
</evidence>
<dbReference type="InterPro" id="IPR001057">
    <property type="entry name" value="Glu/AcGlu_kinase"/>
</dbReference>
<dbReference type="PROSITE" id="PS51671">
    <property type="entry name" value="ACT"/>
    <property type="match status" value="2"/>
</dbReference>
<comment type="pathway">
    <text evidence="1">Amino-acid biosynthesis; L-methionine biosynthesis via de novo pathway; L-homoserine from L-aspartate: step 1/3.</text>
</comment>
<keyword evidence="10" id="KW-0457">Lysine biosynthesis</keyword>
<feature type="domain" description="ACT" evidence="12">
    <location>
        <begin position="349"/>
        <end position="410"/>
    </location>
</feature>
<dbReference type="GO" id="GO:0009090">
    <property type="term" value="P:homoserine biosynthetic process"/>
    <property type="evidence" value="ECO:0007669"/>
    <property type="project" value="TreeGrafter"/>
</dbReference>
<dbReference type="EC" id="2.7.2.4" evidence="4"/>
<protein>
    <recommendedName>
        <fullName evidence="4">aspartate kinase</fullName>
        <ecNumber evidence="4">2.7.2.4</ecNumber>
    </recommendedName>
</protein>
<name>A0AA48LYK1_9ZZZZ</name>
<dbReference type="InterPro" id="IPR018042">
    <property type="entry name" value="Aspartate_kinase_CS"/>
</dbReference>
<dbReference type="InterPro" id="IPR041740">
    <property type="entry name" value="AKii-LysC-BS"/>
</dbReference>
<evidence type="ECO:0000313" key="13">
    <source>
        <dbReference type="EMBL" id="CAJ0862190.1"/>
    </source>
</evidence>
<dbReference type="NCBIfam" id="NF005154">
    <property type="entry name" value="PRK06635.1-2"/>
    <property type="match status" value="1"/>
</dbReference>
<dbReference type="NCBIfam" id="NF005155">
    <property type="entry name" value="PRK06635.1-4"/>
    <property type="match status" value="1"/>
</dbReference>
<dbReference type="Gene3D" id="3.40.1160.10">
    <property type="entry name" value="Acetylglutamate kinase-like"/>
    <property type="match status" value="1"/>
</dbReference>
<keyword evidence="5" id="KW-0028">Amino-acid biosynthesis</keyword>
<organism evidence="13">
    <name type="scientific">freshwater sediment metagenome</name>
    <dbReference type="NCBI Taxonomy" id="556182"/>
    <lineage>
        <taxon>unclassified sequences</taxon>
        <taxon>metagenomes</taxon>
        <taxon>ecological metagenomes</taxon>
    </lineage>
</organism>
<comment type="catalytic activity">
    <reaction evidence="11">
        <text>L-aspartate + ATP = 4-phospho-L-aspartate + ADP</text>
        <dbReference type="Rhea" id="RHEA:23776"/>
        <dbReference type="ChEBI" id="CHEBI:29991"/>
        <dbReference type="ChEBI" id="CHEBI:30616"/>
        <dbReference type="ChEBI" id="CHEBI:57535"/>
        <dbReference type="ChEBI" id="CHEBI:456216"/>
        <dbReference type="EC" id="2.7.2.4"/>
    </reaction>
</comment>
<dbReference type="FunFam" id="3.30.2130.10:FF:000002">
    <property type="entry name" value="Aspartokinase"/>
    <property type="match status" value="1"/>
</dbReference>
<dbReference type="SUPFAM" id="SSF55021">
    <property type="entry name" value="ACT-like"/>
    <property type="match status" value="2"/>
</dbReference>
<evidence type="ECO:0000256" key="1">
    <source>
        <dbReference type="ARBA" id="ARBA00004986"/>
    </source>
</evidence>
<dbReference type="InterPro" id="IPR054352">
    <property type="entry name" value="ACT_Aspartokinase"/>
</dbReference>
<keyword evidence="7" id="KW-0547">Nucleotide-binding</keyword>
<dbReference type="AlphaFoldDB" id="A0AA48LYK1"/>
<dbReference type="InterPro" id="IPR045865">
    <property type="entry name" value="ACT-like_dom_sf"/>
</dbReference>
<evidence type="ECO:0000256" key="10">
    <source>
        <dbReference type="ARBA" id="ARBA00023154"/>
    </source>
</evidence>
<dbReference type="FunFam" id="3.40.1160.10:FF:000002">
    <property type="entry name" value="Aspartokinase"/>
    <property type="match status" value="1"/>
</dbReference>
<evidence type="ECO:0000259" key="12">
    <source>
        <dbReference type="PROSITE" id="PS51671"/>
    </source>
</evidence>
<dbReference type="GO" id="GO:0005524">
    <property type="term" value="F:ATP binding"/>
    <property type="evidence" value="ECO:0007669"/>
    <property type="project" value="UniProtKB-KW"/>
</dbReference>
<dbReference type="PANTHER" id="PTHR21499">
    <property type="entry name" value="ASPARTATE KINASE"/>
    <property type="match status" value="1"/>
</dbReference>
<dbReference type="GO" id="GO:0005829">
    <property type="term" value="C:cytosol"/>
    <property type="evidence" value="ECO:0007669"/>
    <property type="project" value="TreeGrafter"/>
</dbReference>
<keyword evidence="8 13" id="KW-0418">Kinase</keyword>
<reference evidence="13" key="1">
    <citation type="submission" date="2023-07" db="EMBL/GenBank/DDBJ databases">
        <authorList>
            <person name="Pelsma A.J. K."/>
        </authorList>
    </citation>
    <scope>NUCLEOTIDE SEQUENCE</scope>
</reference>
<evidence type="ECO:0000256" key="8">
    <source>
        <dbReference type="ARBA" id="ARBA00022777"/>
    </source>
</evidence>
<comment type="pathway">
    <text evidence="2">Amino-acid biosynthesis; L-threonine biosynthesis; L-threonine from L-aspartate: step 1/5.</text>
</comment>
<evidence type="ECO:0000256" key="5">
    <source>
        <dbReference type="ARBA" id="ARBA00022605"/>
    </source>
</evidence>